<dbReference type="AlphaFoldDB" id="A0A2P8FXA7"/>
<evidence type="ECO:0000313" key="3">
    <source>
        <dbReference type="Proteomes" id="UP000240978"/>
    </source>
</evidence>
<gene>
    <name evidence="2" type="ORF">CLV42_11161</name>
</gene>
<keyword evidence="3" id="KW-1185">Reference proteome</keyword>
<organism evidence="2 3">
    <name type="scientific">Chitinophaga ginsengisoli</name>
    <dbReference type="NCBI Taxonomy" id="363837"/>
    <lineage>
        <taxon>Bacteria</taxon>
        <taxon>Pseudomonadati</taxon>
        <taxon>Bacteroidota</taxon>
        <taxon>Chitinophagia</taxon>
        <taxon>Chitinophagales</taxon>
        <taxon>Chitinophagaceae</taxon>
        <taxon>Chitinophaga</taxon>
    </lineage>
</organism>
<sequence>MYRLLLIMIFLSFNALAQTAVPFDSPRWKITGQEAVKETHLGQPALRLKSGNALLADANFKNGIIEFDIALSKARYFPGIDFRMQDDANFEEYYLRPHQSGNPDAMQYTPVYNREGGFQLYYGAGYNNAVVLPFDRWLHIKMVVKEKEAEIYFDNGTEPVLYINPFDREPAAGMISLANPWDAVAWYSNFVYTPTDAVTIRSTRQFPKLPAGTITSWEVSTVFSEKQVDGHTKLLATDTALLHWKTLWADHNGITNVAVLSGVTEEKNTVFVRKVIDMQAARIQKLNFGFSDKARVYLNGRLLYEGHDEFITRDYRFLGTIGYWDALYLPLQKGRNELLIAISETFGGWGVKAQLTEEGH</sequence>
<protein>
    <submittedName>
        <fullName evidence="2">Uncharacterized protein</fullName>
    </submittedName>
</protein>
<evidence type="ECO:0000313" key="2">
    <source>
        <dbReference type="EMBL" id="PSL26350.1"/>
    </source>
</evidence>
<evidence type="ECO:0000256" key="1">
    <source>
        <dbReference type="SAM" id="SignalP"/>
    </source>
</evidence>
<accession>A0A2P8FXA7</accession>
<dbReference type="Proteomes" id="UP000240978">
    <property type="component" value="Unassembled WGS sequence"/>
</dbReference>
<dbReference type="EMBL" id="PYGK01000011">
    <property type="protein sequence ID" value="PSL26350.1"/>
    <property type="molecule type" value="Genomic_DNA"/>
</dbReference>
<dbReference type="RefSeq" id="WP_106604312.1">
    <property type="nucleotide sequence ID" value="NZ_PYGK01000011.1"/>
</dbReference>
<proteinExistence type="predicted"/>
<feature type="signal peptide" evidence="1">
    <location>
        <begin position="1"/>
        <end position="17"/>
    </location>
</feature>
<dbReference type="OrthoDB" id="2634655at2"/>
<name>A0A2P8FXA7_9BACT</name>
<dbReference type="Gene3D" id="2.60.120.560">
    <property type="entry name" value="Exo-inulinase, domain 1"/>
    <property type="match status" value="1"/>
</dbReference>
<keyword evidence="1" id="KW-0732">Signal</keyword>
<reference evidence="2 3" key="1">
    <citation type="submission" date="2018-03" db="EMBL/GenBank/DDBJ databases">
        <title>Genomic Encyclopedia of Archaeal and Bacterial Type Strains, Phase II (KMG-II): from individual species to whole genera.</title>
        <authorList>
            <person name="Goeker M."/>
        </authorList>
    </citation>
    <scope>NUCLEOTIDE SEQUENCE [LARGE SCALE GENOMIC DNA]</scope>
    <source>
        <strain evidence="2 3">DSM 18107</strain>
    </source>
</reference>
<comment type="caution">
    <text evidence="2">The sequence shown here is derived from an EMBL/GenBank/DDBJ whole genome shotgun (WGS) entry which is preliminary data.</text>
</comment>
<feature type="chain" id="PRO_5015173922" evidence="1">
    <location>
        <begin position="18"/>
        <end position="360"/>
    </location>
</feature>